<reference evidence="2" key="1">
    <citation type="submission" date="2023-03" db="EMBL/GenBank/DDBJ databases">
        <title>Massive genome expansion in bonnet fungi (Mycena s.s.) driven by repeated elements and novel gene families across ecological guilds.</title>
        <authorList>
            <consortium name="Lawrence Berkeley National Laboratory"/>
            <person name="Harder C.B."/>
            <person name="Miyauchi S."/>
            <person name="Viragh M."/>
            <person name="Kuo A."/>
            <person name="Thoen E."/>
            <person name="Andreopoulos B."/>
            <person name="Lu D."/>
            <person name="Skrede I."/>
            <person name="Drula E."/>
            <person name="Henrissat B."/>
            <person name="Morin E."/>
            <person name="Kohler A."/>
            <person name="Barry K."/>
            <person name="LaButti K."/>
            <person name="Morin E."/>
            <person name="Salamov A."/>
            <person name="Lipzen A."/>
            <person name="Mereny Z."/>
            <person name="Hegedus B."/>
            <person name="Baldrian P."/>
            <person name="Stursova M."/>
            <person name="Weitz H."/>
            <person name="Taylor A."/>
            <person name="Grigoriev I.V."/>
            <person name="Nagy L.G."/>
            <person name="Martin F."/>
            <person name="Kauserud H."/>
        </authorList>
    </citation>
    <scope>NUCLEOTIDE SEQUENCE</scope>
    <source>
        <strain evidence="2">9144</strain>
    </source>
</reference>
<feature type="compositionally biased region" description="Polar residues" evidence="1">
    <location>
        <begin position="47"/>
        <end position="58"/>
    </location>
</feature>
<proteinExistence type="predicted"/>
<name>A0AAD6UYE4_9AGAR</name>
<dbReference type="Proteomes" id="UP001219525">
    <property type="component" value="Unassembled WGS sequence"/>
</dbReference>
<accession>A0AAD6UYE4</accession>
<evidence type="ECO:0000313" key="3">
    <source>
        <dbReference type="Proteomes" id="UP001219525"/>
    </source>
</evidence>
<dbReference type="AlphaFoldDB" id="A0AAD6UYE4"/>
<evidence type="ECO:0000313" key="2">
    <source>
        <dbReference type="EMBL" id="KAJ7197983.1"/>
    </source>
</evidence>
<gene>
    <name evidence="2" type="ORF">GGX14DRAFT_667304</name>
</gene>
<comment type="caution">
    <text evidence="2">The sequence shown here is derived from an EMBL/GenBank/DDBJ whole genome shotgun (WGS) entry which is preliminary data.</text>
</comment>
<protein>
    <submittedName>
        <fullName evidence="2">Uncharacterized protein</fullName>
    </submittedName>
</protein>
<sequence length="201" mass="21240">MMQGGNGTESTGSPCPSSFCSSVPVAASQIRTVLSDEPDTMRVPSGENATDQTASPWPSSFCSSVPVAVSQIRTVLSDEPDTMREPSGENATDKTWLPCPSSFWPVPTVEPAAALAAMTGVPKDRTLPANGIPCLDTGDVATKIYYAEQLKMSDATAAVSAAYYTNGLPILDERYDHSANPTAQVEAIAKLESLGIYHDHQ</sequence>
<dbReference type="EMBL" id="JARJCW010000075">
    <property type="protein sequence ID" value="KAJ7197983.1"/>
    <property type="molecule type" value="Genomic_DNA"/>
</dbReference>
<organism evidence="2 3">
    <name type="scientific">Mycena pura</name>
    <dbReference type="NCBI Taxonomy" id="153505"/>
    <lineage>
        <taxon>Eukaryota</taxon>
        <taxon>Fungi</taxon>
        <taxon>Dikarya</taxon>
        <taxon>Basidiomycota</taxon>
        <taxon>Agaricomycotina</taxon>
        <taxon>Agaricomycetes</taxon>
        <taxon>Agaricomycetidae</taxon>
        <taxon>Agaricales</taxon>
        <taxon>Marasmiineae</taxon>
        <taxon>Mycenaceae</taxon>
        <taxon>Mycena</taxon>
    </lineage>
</organism>
<keyword evidence="3" id="KW-1185">Reference proteome</keyword>
<evidence type="ECO:0000256" key="1">
    <source>
        <dbReference type="SAM" id="MobiDB-lite"/>
    </source>
</evidence>
<feature type="region of interest" description="Disordered" evidence="1">
    <location>
        <begin position="34"/>
        <end position="58"/>
    </location>
</feature>